<feature type="transmembrane region" description="Helical" evidence="2">
    <location>
        <begin position="664"/>
        <end position="684"/>
    </location>
</feature>
<dbReference type="RefSeq" id="WP_203781980.1">
    <property type="nucleotide sequence ID" value="NZ_BOMV01000034.1"/>
</dbReference>
<evidence type="ECO:0000313" key="5">
    <source>
        <dbReference type="Proteomes" id="UP000636960"/>
    </source>
</evidence>
<dbReference type="Pfam" id="PF13676">
    <property type="entry name" value="TIR_2"/>
    <property type="match status" value="1"/>
</dbReference>
<feature type="transmembrane region" description="Helical" evidence="2">
    <location>
        <begin position="212"/>
        <end position="233"/>
    </location>
</feature>
<feature type="compositionally biased region" description="Pro residues" evidence="1">
    <location>
        <begin position="473"/>
        <end position="482"/>
    </location>
</feature>
<keyword evidence="2" id="KW-0812">Transmembrane</keyword>
<name>A0A919JY82_9ACTN</name>
<dbReference type="Proteomes" id="UP000636960">
    <property type="component" value="Unassembled WGS sequence"/>
</dbReference>
<dbReference type="Gene3D" id="3.40.50.10140">
    <property type="entry name" value="Toll/interleukin-1 receptor homology (TIR) domain"/>
    <property type="match status" value="1"/>
</dbReference>
<dbReference type="InterPro" id="IPR000157">
    <property type="entry name" value="TIR_dom"/>
</dbReference>
<accession>A0A919JY82</accession>
<feature type="region of interest" description="Disordered" evidence="1">
    <location>
        <begin position="513"/>
        <end position="629"/>
    </location>
</feature>
<evidence type="ECO:0000313" key="4">
    <source>
        <dbReference type="EMBL" id="GIE95695.1"/>
    </source>
</evidence>
<dbReference type="GO" id="GO:0007165">
    <property type="term" value="P:signal transduction"/>
    <property type="evidence" value="ECO:0007669"/>
    <property type="project" value="InterPro"/>
</dbReference>
<feature type="compositionally biased region" description="Pro residues" evidence="1">
    <location>
        <begin position="515"/>
        <end position="526"/>
    </location>
</feature>
<evidence type="ECO:0000259" key="3">
    <source>
        <dbReference type="PROSITE" id="PS50104"/>
    </source>
</evidence>
<feature type="transmembrane region" description="Helical" evidence="2">
    <location>
        <begin position="435"/>
        <end position="459"/>
    </location>
</feature>
<dbReference type="SUPFAM" id="SSF52200">
    <property type="entry name" value="Toll/Interleukin receptor TIR domain"/>
    <property type="match status" value="1"/>
</dbReference>
<feature type="transmembrane region" description="Helical" evidence="2">
    <location>
        <begin position="696"/>
        <end position="715"/>
    </location>
</feature>
<feature type="region of interest" description="Disordered" evidence="1">
    <location>
        <begin position="462"/>
        <end position="486"/>
    </location>
</feature>
<dbReference type="PROSITE" id="PS50104">
    <property type="entry name" value="TIR"/>
    <property type="match status" value="1"/>
</dbReference>
<feature type="domain" description="TIR" evidence="3">
    <location>
        <begin position="1"/>
        <end position="122"/>
    </location>
</feature>
<dbReference type="AlphaFoldDB" id="A0A919JY82"/>
<keyword evidence="5" id="KW-1185">Reference proteome</keyword>
<feature type="transmembrane region" description="Helical" evidence="2">
    <location>
        <begin position="253"/>
        <end position="271"/>
    </location>
</feature>
<dbReference type="EMBL" id="BOMV01000034">
    <property type="protein sequence ID" value="GIE95695.1"/>
    <property type="molecule type" value="Genomic_DNA"/>
</dbReference>
<sequence length="785" mass="83048">MGHVFVSYSRRQFYAARQLTAGLAAAGLDPWFDVERLVPGTDWDAALNRAVDDAEALVLVASKDALASAYVEREWRRARDGGIPVVVAVVRGTPLPPDLAAAPRVELRRRFAAGTRRLAGVLRGDDPPPARRWSRWPAAVLLVATALAANVLAALGLVTVAALDLDLPVPPAHVLATTAMALAGLFYAGWLLRPLTGFLTACARFVTLSVPLYGAVPLLFVVWGGYASLISAVNHGSSVINQLSISGDRTEPYVLVLLPLLLLNVTALLLLHRSATVLRWLPPGEGPHRLLARLDATDHLTAPAAPATPRSVQVEHAPADALIAAEVASAFRTAGVEVVAEDADLRLVLVSNAIGWTHLAPALRGGRAIAVLACGVRLPAEAEELHRFQWLDFRDGRTDRLRAFAASLTAGAGRVPLPPVPRAADAFDAPRPAKIVLECLAAAGAVFALSAAFTAGLAVPKEERVHTTERPTVPNPPLPYTRPPWHQLLSCPPGGGLLDVPLPTRPVPTFSMPPLKLPLPTRPLPTRPLAAQPPAVSPPAARPPAAQPPAAQPPAAQPPAAQPPAARPPAAQPPAVQPPAVQPPAVQPPAAQPVSLPRATNPPPPTLPDKSDLSPDTASTSPSPRAGGCRFVAPALTPASPRPNFIENPDFPALPDTADTVLRWRAWLAAAMAVLALTIAYRLGRRELRRDTFQNGMFALFGMAAAWALMGVTELTPLRLVYYAAIWIAAAVALGKHGTVVLEWLPDNHRRDRRLLRSAPAALLPPTLPTVVLLLAVWYAGGVVL</sequence>
<feature type="transmembrane region" description="Helical" evidence="2">
    <location>
        <begin position="139"/>
        <end position="162"/>
    </location>
</feature>
<evidence type="ECO:0000256" key="2">
    <source>
        <dbReference type="SAM" id="Phobius"/>
    </source>
</evidence>
<feature type="transmembrane region" description="Helical" evidence="2">
    <location>
        <begin position="721"/>
        <end position="742"/>
    </location>
</feature>
<protein>
    <recommendedName>
        <fullName evidence="3">TIR domain-containing protein</fullName>
    </recommendedName>
</protein>
<feature type="transmembrane region" description="Helical" evidence="2">
    <location>
        <begin position="174"/>
        <end position="192"/>
    </location>
</feature>
<reference evidence="4" key="1">
    <citation type="submission" date="2021-01" db="EMBL/GenBank/DDBJ databases">
        <title>Whole genome shotgun sequence of Actinoplanes rishiriensis NBRC 108556.</title>
        <authorList>
            <person name="Komaki H."/>
            <person name="Tamura T."/>
        </authorList>
    </citation>
    <scope>NUCLEOTIDE SEQUENCE</scope>
    <source>
        <strain evidence="4">NBRC 108556</strain>
    </source>
</reference>
<dbReference type="InterPro" id="IPR035897">
    <property type="entry name" value="Toll_tir_struct_dom_sf"/>
</dbReference>
<keyword evidence="2" id="KW-0472">Membrane</keyword>
<keyword evidence="2" id="KW-1133">Transmembrane helix</keyword>
<comment type="caution">
    <text evidence="4">The sequence shown here is derived from an EMBL/GenBank/DDBJ whole genome shotgun (WGS) entry which is preliminary data.</text>
</comment>
<feature type="compositionally biased region" description="Pro residues" evidence="1">
    <location>
        <begin position="535"/>
        <end position="591"/>
    </location>
</feature>
<proteinExistence type="predicted"/>
<feature type="transmembrane region" description="Helical" evidence="2">
    <location>
        <begin position="763"/>
        <end position="781"/>
    </location>
</feature>
<evidence type="ECO:0000256" key="1">
    <source>
        <dbReference type="SAM" id="MobiDB-lite"/>
    </source>
</evidence>
<gene>
    <name evidence="4" type="ORF">Ari01nite_31600</name>
</gene>
<organism evidence="4 5">
    <name type="scientific">Paractinoplanes rishiriensis</name>
    <dbReference type="NCBI Taxonomy" id="1050105"/>
    <lineage>
        <taxon>Bacteria</taxon>
        <taxon>Bacillati</taxon>
        <taxon>Actinomycetota</taxon>
        <taxon>Actinomycetes</taxon>
        <taxon>Micromonosporales</taxon>
        <taxon>Micromonosporaceae</taxon>
        <taxon>Paractinoplanes</taxon>
    </lineage>
</organism>